<dbReference type="Pfam" id="PF25390">
    <property type="entry name" value="WD40_RLD"/>
    <property type="match status" value="1"/>
</dbReference>
<dbReference type="PROSITE" id="PS00626">
    <property type="entry name" value="RCC1_2"/>
    <property type="match status" value="2"/>
</dbReference>
<evidence type="ECO:0000256" key="1">
    <source>
        <dbReference type="ARBA" id="ARBA00022737"/>
    </source>
</evidence>
<dbReference type="SUPFAM" id="SSF50985">
    <property type="entry name" value="RCC1/BLIP-II"/>
    <property type="match status" value="2"/>
</dbReference>
<dbReference type="PANTHER" id="PTHR22870">
    <property type="entry name" value="REGULATOR OF CHROMOSOME CONDENSATION"/>
    <property type="match status" value="1"/>
</dbReference>
<evidence type="ECO:0000313" key="5">
    <source>
        <dbReference type="EMBL" id="KAJ8464887.1"/>
    </source>
</evidence>
<comment type="caution">
    <text evidence="5">The sequence shown here is derived from an EMBL/GenBank/DDBJ whole genome shotgun (WGS) entry which is preliminary data.</text>
</comment>
<evidence type="ECO:0000256" key="2">
    <source>
        <dbReference type="PROSITE-ProRule" id="PRU00235"/>
    </source>
</evidence>
<dbReference type="Proteomes" id="UP001222027">
    <property type="component" value="Unassembled WGS sequence"/>
</dbReference>
<evidence type="ECO:0000256" key="3">
    <source>
        <dbReference type="SAM" id="MobiDB-lite"/>
    </source>
</evidence>
<feature type="repeat" description="RCC1" evidence="2">
    <location>
        <begin position="438"/>
        <end position="492"/>
    </location>
</feature>
<dbReference type="Gene3D" id="2.130.10.30">
    <property type="entry name" value="Regulator of chromosome condensation 1/beta-lactamase-inhibitor protein II"/>
    <property type="match status" value="2"/>
</dbReference>
<dbReference type="InterPro" id="IPR009091">
    <property type="entry name" value="RCC1/BLIP-II"/>
</dbReference>
<dbReference type="AlphaFoldDB" id="A0AAV8PVN6"/>
<feature type="repeat" description="RCC1" evidence="2">
    <location>
        <begin position="386"/>
        <end position="437"/>
    </location>
</feature>
<feature type="repeat" description="RCC1" evidence="2">
    <location>
        <begin position="226"/>
        <end position="278"/>
    </location>
</feature>
<protein>
    <recommendedName>
        <fullName evidence="4">RCC1-like domain-containing protein</fullName>
    </recommendedName>
</protein>
<feature type="repeat" description="RCC1" evidence="2">
    <location>
        <begin position="173"/>
        <end position="225"/>
    </location>
</feature>
<dbReference type="InterPro" id="IPR051210">
    <property type="entry name" value="Ub_ligase/GEF_domain"/>
</dbReference>
<feature type="repeat" description="RCC1" evidence="2">
    <location>
        <begin position="332"/>
        <end position="385"/>
    </location>
</feature>
<evidence type="ECO:0000259" key="4">
    <source>
        <dbReference type="Pfam" id="PF25390"/>
    </source>
</evidence>
<accession>A0AAV8PVN6</accession>
<dbReference type="PRINTS" id="PR00633">
    <property type="entry name" value="RCCNDNSATION"/>
</dbReference>
<reference evidence="5 6" key="1">
    <citation type="submission" date="2022-12" db="EMBL/GenBank/DDBJ databases">
        <title>Chromosome-scale assembly of the Ensete ventricosum genome.</title>
        <authorList>
            <person name="Dussert Y."/>
            <person name="Stocks J."/>
            <person name="Wendawek A."/>
            <person name="Woldeyes F."/>
            <person name="Nichols R.A."/>
            <person name="Borrell J.S."/>
        </authorList>
    </citation>
    <scope>NUCLEOTIDE SEQUENCE [LARGE SCALE GENOMIC DNA]</scope>
    <source>
        <strain evidence="6">cv. Maze</strain>
        <tissue evidence="5">Seeds</tissue>
    </source>
</reference>
<keyword evidence="1" id="KW-0677">Repeat</keyword>
<feature type="region of interest" description="Disordered" evidence="3">
    <location>
        <begin position="1"/>
        <end position="21"/>
    </location>
</feature>
<dbReference type="InterPro" id="IPR000408">
    <property type="entry name" value="Reg_chr_condens"/>
</dbReference>
<evidence type="ECO:0000313" key="6">
    <source>
        <dbReference type="Proteomes" id="UP001222027"/>
    </source>
</evidence>
<feature type="domain" description="RCC1-like" evidence="4">
    <location>
        <begin position="300"/>
        <end position="525"/>
    </location>
</feature>
<dbReference type="PROSITE" id="PS50012">
    <property type="entry name" value="RCC1_3"/>
    <property type="match status" value="6"/>
</dbReference>
<proteinExistence type="predicted"/>
<keyword evidence="6" id="KW-1185">Reference proteome</keyword>
<name>A0AAV8PVN6_ENSVE</name>
<dbReference type="Pfam" id="PF13540">
    <property type="entry name" value="RCC1_2"/>
    <property type="match status" value="2"/>
</dbReference>
<feature type="repeat" description="RCC1" evidence="2">
    <location>
        <begin position="279"/>
        <end position="331"/>
    </location>
</feature>
<dbReference type="InterPro" id="IPR058923">
    <property type="entry name" value="RCC1-like_dom"/>
</dbReference>
<dbReference type="PANTHER" id="PTHR22870:SF451">
    <property type="entry name" value="MJK13.9 PROTEIN"/>
    <property type="match status" value="1"/>
</dbReference>
<sequence>MSPVADPNKPPTGAKLRHQALSSPPPFSCWLRWRNGRTKAKDIFLISCSFPFEDPRILLLVIKKDSASNDGLQSCHMYGRTARSSNSGDTELWSSRFQSMVEIAAFHLCKAHSIFSSLPPTARTMLLDRCGGNWKKVLRFLQSVEHSSSSVETSAGNMQVTAGRYHTLLVYGSSVYSCGSSSCGVLGHGQEITQCATFSRISLPSQSVVTHISASHNHTAFVLQSGEVFTCGDNSSFCCGHGEVGHTIFRPTRIEALKGVPCKQVATGLSFTVILTTQGQVYTCGSNAHGQLGHGDTVDKPTPRKVELFEGLEHVVRIAAGASYTFAVTDDGVVHSFGSCTNFCLGHGNQRDELVPRAIESFKMRNIHIILISAGDEHAVAVDSSGYVYTWGRGYCGALGHGDETDKISPELVTSLECHLAVQVCARKRKTFVLTNEGCVFGFGWTGFGSLGFSDRGISDKVLQPCMLDSLRPHRVSQISTGLYHTVAVTSRGLLFGFGDNERAQLGHDESPGCLKPTEIMVHRTLDDIYIEVQR</sequence>
<gene>
    <name evidence="5" type="ORF">OPV22_027439</name>
</gene>
<organism evidence="5 6">
    <name type="scientific">Ensete ventricosum</name>
    <name type="common">Abyssinian banana</name>
    <name type="synonym">Musa ensete</name>
    <dbReference type="NCBI Taxonomy" id="4639"/>
    <lineage>
        <taxon>Eukaryota</taxon>
        <taxon>Viridiplantae</taxon>
        <taxon>Streptophyta</taxon>
        <taxon>Embryophyta</taxon>
        <taxon>Tracheophyta</taxon>
        <taxon>Spermatophyta</taxon>
        <taxon>Magnoliopsida</taxon>
        <taxon>Liliopsida</taxon>
        <taxon>Zingiberales</taxon>
        <taxon>Musaceae</taxon>
        <taxon>Ensete</taxon>
    </lineage>
</organism>
<dbReference type="EMBL" id="JAQQAF010000008">
    <property type="protein sequence ID" value="KAJ8464887.1"/>
    <property type="molecule type" value="Genomic_DNA"/>
</dbReference>